<feature type="transmembrane region" description="Helical" evidence="8">
    <location>
        <begin position="9"/>
        <end position="30"/>
    </location>
</feature>
<evidence type="ECO:0000256" key="8">
    <source>
        <dbReference type="SAM" id="Phobius"/>
    </source>
</evidence>
<keyword evidence="4" id="KW-0997">Cell inner membrane</keyword>
<feature type="transmembrane region" description="Helical" evidence="8">
    <location>
        <begin position="76"/>
        <end position="100"/>
    </location>
</feature>
<proteinExistence type="predicted"/>
<comment type="subcellular location">
    <subcellularLocation>
        <location evidence="1">Cell inner membrane</location>
        <topology evidence="1">Multi-pass membrane protein</topology>
    </subcellularLocation>
</comment>
<feature type="transmembrane region" description="Helical" evidence="8">
    <location>
        <begin position="244"/>
        <end position="264"/>
    </location>
</feature>
<evidence type="ECO:0000256" key="2">
    <source>
        <dbReference type="ARBA" id="ARBA00022448"/>
    </source>
</evidence>
<feature type="transmembrane region" description="Helical" evidence="8">
    <location>
        <begin position="284"/>
        <end position="303"/>
    </location>
</feature>
<keyword evidence="6 8" id="KW-1133">Transmembrane helix</keyword>
<dbReference type="GO" id="GO:0005886">
    <property type="term" value="C:plasma membrane"/>
    <property type="evidence" value="ECO:0007669"/>
    <property type="project" value="UniProtKB-SubCell"/>
</dbReference>
<evidence type="ECO:0008006" key="11">
    <source>
        <dbReference type="Google" id="ProtNLM"/>
    </source>
</evidence>
<evidence type="ECO:0000256" key="7">
    <source>
        <dbReference type="ARBA" id="ARBA00023136"/>
    </source>
</evidence>
<evidence type="ECO:0000256" key="5">
    <source>
        <dbReference type="ARBA" id="ARBA00022692"/>
    </source>
</evidence>
<feature type="transmembrane region" description="Helical" evidence="8">
    <location>
        <begin position="138"/>
        <end position="162"/>
    </location>
</feature>
<evidence type="ECO:0000313" key="10">
    <source>
        <dbReference type="EMBL" id="HGN89895.1"/>
    </source>
</evidence>
<evidence type="ECO:0000256" key="1">
    <source>
        <dbReference type="ARBA" id="ARBA00004429"/>
    </source>
</evidence>
<dbReference type="PANTHER" id="PTHR30574:SF1">
    <property type="entry name" value="SULPHUR TRANSPORT DOMAIN-CONTAINING PROTEIN"/>
    <property type="match status" value="1"/>
</dbReference>
<feature type="transmembrane region" description="Helical" evidence="8">
    <location>
        <begin position="183"/>
        <end position="203"/>
    </location>
</feature>
<dbReference type="EMBL" id="DTCM01000044">
    <property type="protein sequence ID" value="HGL40738.1"/>
    <property type="molecule type" value="Genomic_DNA"/>
</dbReference>
<feature type="transmembrane region" description="Helical" evidence="8">
    <location>
        <begin position="209"/>
        <end position="232"/>
    </location>
</feature>
<protein>
    <recommendedName>
        <fullName evidence="11">YeeE/YedE family protein</fullName>
    </recommendedName>
</protein>
<feature type="transmembrane region" description="Helical" evidence="8">
    <location>
        <begin position="357"/>
        <end position="375"/>
    </location>
</feature>
<feature type="transmembrane region" description="Helical" evidence="8">
    <location>
        <begin position="107"/>
        <end position="126"/>
    </location>
</feature>
<sequence length="398" mass="42420">MNKKVSRRIYASAFLIGLVSVGIAVGVYAVTGRGSLWGITGGESKIGGHLYKLLGLPVESLTYYQQFKLVPVFSDAAQTIVLAILLGGALPALLSGQFLLRHLPNRWMLLQAVAGGFLLGYGSRLALGCNIGNFLSAWTAAGINAITFTAALLVGVFGGLKITERVFMFRARAHKFSYLPPTWLQRVVGVVLALLGVALIPFLPPLVAVFWAAGIALGVLGTFSGICFGSCYRDLVKQEIASWVNVKAIGIILLTFSTGIYVIQLLGIPVSFGGVVPNISQIQIALGGLIFGVGIALAGSCIYSTEWRAGSGSIYSMTVLLSTIFLGMPTLALHYDFWRAIIPPILPSFSLYTVNPTLAYLLPLGFSLGLITLGISRDTGLRQTLTNLKIVLPTSQKH</sequence>
<dbReference type="PANTHER" id="PTHR30574">
    <property type="entry name" value="INNER MEMBRANE PROTEIN YEDE"/>
    <property type="match status" value="1"/>
</dbReference>
<keyword evidence="5 8" id="KW-0812">Transmembrane</keyword>
<reference evidence="10" key="1">
    <citation type="journal article" date="2020" name="mSystems">
        <title>Genome- and Community-Level Interaction Insights into Carbon Utilization and Element Cycling Functions of Hydrothermarchaeota in Hydrothermal Sediment.</title>
        <authorList>
            <person name="Zhou Z."/>
            <person name="Liu Y."/>
            <person name="Xu W."/>
            <person name="Pan J."/>
            <person name="Luo Z.H."/>
            <person name="Li M."/>
        </authorList>
    </citation>
    <scope>NUCLEOTIDE SEQUENCE [LARGE SCALE GENOMIC DNA]</scope>
    <source>
        <strain evidence="10">SpSt-613</strain>
        <strain evidence="9">SpSt-669</strain>
    </source>
</reference>
<keyword evidence="2" id="KW-0813">Transport</keyword>
<evidence type="ECO:0000256" key="4">
    <source>
        <dbReference type="ARBA" id="ARBA00022519"/>
    </source>
</evidence>
<dbReference type="InterPro" id="IPR007272">
    <property type="entry name" value="Sulf_transp_TsuA/YedE"/>
</dbReference>
<accession>A0A7C4I619</accession>
<evidence type="ECO:0000256" key="6">
    <source>
        <dbReference type="ARBA" id="ARBA00022989"/>
    </source>
</evidence>
<evidence type="ECO:0000256" key="3">
    <source>
        <dbReference type="ARBA" id="ARBA00022475"/>
    </source>
</evidence>
<keyword evidence="3" id="KW-1003">Cell membrane</keyword>
<dbReference type="AlphaFoldDB" id="A0A7C4I619"/>
<dbReference type="Pfam" id="PF04143">
    <property type="entry name" value="Sulf_transp"/>
    <property type="match status" value="2"/>
</dbReference>
<gene>
    <name evidence="10" type="ORF">ENT82_02040</name>
    <name evidence="9" type="ORF">ENU43_03635</name>
</gene>
<comment type="caution">
    <text evidence="10">The sequence shown here is derived from an EMBL/GenBank/DDBJ whole genome shotgun (WGS) entry which is preliminary data.</text>
</comment>
<keyword evidence="7 8" id="KW-0472">Membrane</keyword>
<dbReference type="EMBL" id="DTAD01000023">
    <property type="protein sequence ID" value="HGN89895.1"/>
    <property type="molecule type" value="Genomic_DNA"/>
</dbReference>
<name>A0A7C4I619_CALS0</name>
<evidence type="ECO:0000313" key="9">
    <source>
        <dbReference type="EMBL" id="HGL40738.1"/>
    </source>
</evidence>
<feature type="transmembrane region" description="Helical" evidence="8">
    <location>
        <begin position="315"/>
        <end position="337"/>
    </location>
</feature>
<organism evidence="10">
    <name type="scientific">Caldiarchaeum subterraneum</name>
    <dbReference type="NCBI Taxonomy" id="311458"/>
    <lineage>
        <taxon>Archaea</taxon>
        <taxon>Nitrososphaerota</taxon>
        <taxon>Candidatus Caldarchaeales</taxon>
        <taxon>Candidatus Caldarchaeaceae</taxon>
        <taxon>Candidatus Caldarchaeum</taxon>
    </lineage>
</organism>